<feature type="transmembrane region" description="Helical" evidence="7">
    <location>
        <begin position="22"/>
        <end position="44"/>
    </location>
</feature>
<evidence type="ECO:0000256" key="5">
    <source>
        <dbReference type="ARBA" id="ARBA00022989"/>
    </source>
</evidence>
<evidence type="ECO:0000256" key="2">
    <source>
        <dbReference type="ARBA" id="ARBA00005262"/>
    </source>
</evidence>
<keyword evidence="6 7" id="KW-0472">Membrane</keyword>
<reference evidence="8 9" key="1">
    <citation type="submission" date="2020-08" db="EMBL/GenBank/DDBJ databases">
        <title>Genome public.</title>
        <authorList>
            <person name="Liu C."/>
            <person name="Sun Q."/>
        </authorList>
    </citation>
    <scope>NUCLEOTIDE SEQUENCE [LARGE SCALE GENOMIC DNA]</scope>
    <source>
        <strain evidence="8 9">BX1</strain>
    </source>
</reference>
<evidence type="ECO:0000313" key="9">
    <source>
        <dbReference type="Proteomes" id="UP000658131"/>
    </source>
</evidence>
<feature type="transmembrane region" description="Helical" evidence="7">
    <location>
        <begin position="121"/>
        <end position="143"/>
    </location>
</feature>
<dbReference type="EMBL" id="JACRTB010000010">
    <property type="protein sequence ID" value="MBC8576281.1"/>
    <property type="molecule type" value="Genomic_DNA"/>
</dbReference>
<gene>
    <name evidence="8" type="ORF">H8717_07665</name>
</gene>
<organism evidence="8 9">
    <name type="scientific">Yanshouia hominis</name>
    <dbReference type="NCBI Taxonomy" id="2763673"/>
    <lineage>
        <taxon>Bacteria</taxon>
        <taxon>Bacillati</taxon>
        <taxon>Bacillota</taxon>
        <taxon>Clostridia</taxon>
        <taxon>Eubacteriales</taxon>
        <taxon>Oscillospiraceae</taxon>
        <taxon>Yanshouia</taxon>
    </lineage>
</organism>
<evidence type="ECO:0000313" key="8">
    <source>
        <dbReference type="EMBL" id="MBC8576281.1"/>
    </source>
</evidence>
<dbReference type="InterPro" id="IPR052518">
    <property type="entry name" value="CHR_Transporter"/>
</dbReference>
<evidence type="ECO:0000256" key="3">
    <source>
        <dbReference type="ARBA" id="ARBA00022475"/>
    </source>
</evidence>
<keyword evidence="9" id="KW-1185">Reference proteome</keyword>
<dbReference type="InterPro" id="IPR003370">
    <property type="entry name" value="Chromate_transpt"/>
</dbReference>
<evidence type="ECO:0000256" key="1">
    <source>
        <dbReference type="ARBA" id="ARBA00004651"/>
    </source>
</evidence>
<comment type="caution">
    <text evidence="8">The sequence shown here is derived from an EMBL/GenBank/DDBJ whole genome shotgun (WGS) entry which is preliminary data.</text>
</comment>
<dbReference type="PANTHER" id="PTHR43663">
    <property type="entry name" value="CHROMATE TRANSPORT PROTEIN-RELATED"/>
    <property type="match status" value="1"/>
</dbReference>
<feature type="transmembrane region" description="Helical" evidence="7">
    <location>
        <begin position="155"/>
        <end position="188"/>
    </location>
</feature>
<keyword evidence="4 7" id="KW-0812">Transmembrane</keyword>
<sequence length="203" mass="22228">MLINIERTAFLEVNSLQKYKKLFFSTFELSACTFGGGFVIIPLMRKKFVEELGWIEEDEMMDLTAIAQSSPGAIAVNASILVGYHVAGFPGAMLTVLGTILPPLIIISIISMFYQAFRDNAIVNMAMAGMLCGVAAVICDVVINMAKTIFQKKRLLPVIVMLGSFVAVRFFSVNIIVIILVCGVIGAADTWHQGKMRKVGDKR</sequence>
<evidence type="ECO:0000256" key="7">
    <source>
        <dbReference type="SAM" id="Phobius"/>
    </source>
</evidence>
<dbReference type="PANTHER" id="PTHR43663:SF1">
    <property type="entry name" value="CHROMATE TRANSPORTER"/>
    <property type="match status" value="1"/>
</dbReference>
<accession>A0ABR7NIN3</accession>
<comment type="similarity">
    <text evidence="2">Belongs to the chromate ion transporter (CHR) (TC 2.A.51) family.</text>
</comment>
<keyword evidence="5 7" id="KW-1133">Transmembrane helix</keyword>
<proteinExistence type="inferred from homology"/>
<feature type="transmembrane region" description="Helical" evidence="7">
    <location>
        <begin position="92"/>
        <end position="114"/>
    </location>
</feature>
<protein>
    <submittedName>
        <fullName evidence="8">Chromate transporter</fullName>
    </submittedName>
</protein>
<keyword evidence="3" id="KW-1003">Cell membrane</keyword>
<name>A0ABR7NIN3_9FIRM</name>
<evidence type="ECO:0000256" key="6">
    <source>
        <dbReference type="ARBA" id="ARBA00023136"/>
    </source>
</evidence>
<comment type="subcellular location">
    <subcellularLocation>
        <location evidence="1">Cell membrane</location>
        <topology evidence="1">Multi-pass membrane protein</topology>
    </subcellularLocation>
</comment>
<dbReference type="Proteomes" id="UP000658131">
    <property type="component" value="Unassembled WGS sequence"/>
</dbReference>
<evidence type="ECO:0000256" key="4">
    <source>
        <dbReference type="ARBA" id="ARBA00022692"/>
    </source>
</evidence>
<dbReference type="Pfam" id="PF02417">
    <property type="entry name" value="Chromate_transp"/>
    <property type="match status" value="1"/>
</dbReference>